<accession>A0A917IKE9</accession>
<feature type="region of interest" description="Disordered" evidence="1">
    <location>
        <begin position="87"/>
        <end position="106"/>
    </location>
</feature>
<evidence type="ECO:0000313" key="3">
    <source>
        <dbReference type="EMBL" id="GGH51201.1"/>
    </source>
</evidence>
<evidence type="ECO:0000313" key="4">
    <source>
        <dbReference type="Proteomes" id="UP000657592"/>
    </source>
</evidence>
<dbReference type="CDD" id="cd21631">
    <property type="entry name" value="RHH_CopG_NikR-like"/>
    <property type="match status" value="1"/>
</dbReference>
<dbReference type="Proteomes" id="UP000657592">
    <property type="component" value="Unassembled WGS sequence"/>
</dbReference>
<comment type="caution">
    <text evidence="3">The sequence shown here is derived from an EMBL/GenBank/DDBJ whole genome shotgun (WGS) entry which is preliminary data.</text>
</comment>
<dbReference type="Pfam" id="PF01402">
    <property type="entry name" value="RHH_1"/>
    <property type="match status" value="1"/>
</dbReference>
<gene>
    <name evidence="3" type="ORF">GCM10010921_30470</name>
</gene>
<name>A0A917IKE9_9MICO</name>
<feature type="domain" description="Ribbon-helix-helix protein CopG" evidence="2">
    <location>
        <begin position="105"/>
        <end position="141"/>
    </location>
</feature>
<dbReference type="EMBL" id="BMJY01000025">
    <property type="protein sequence ID" value="GGH51201.1"/>
    <property type="molecule type" value="Genomic_DNA"/>
</dbReference>
<keyword evidence="4" id="KW-1185">Reference proteome</keyword>
<dbReference type="AlphaFoldDB" id="A0A917IKE9"/>
<dbReference type="InterPro" id="IPR010985">
    <property type="entry name" value="Ribbon_hlx_hlx"/>
</dbReference>
<dbReference type="SUPFAM" id="SSF47598">
    <property type="entry name" value="Ribbon-helix-helix"/>
    <property type="match status" value="1"/>
</dbReference>
<reference evidence="3" key="2">
    <citation type="submission" date="2020-09" db="EMBL/GenBank/DDBJ databases">
        <authorList>
            <person name="Sun Q."/>
            <person name="Zhou Y."/>
        </authorList>
    </citation>
    <scope>NUCLEOTIDE SEQUENCE</scope>
    <source>
        <strain evidence="3">CGMCC 1.15794</strain>
    </source>
</reference>
<sequence length="143" mass="15859">MTTQPNPDEEARYAAFAARMDDGDFGPVLPGPTPQEQAQLDGMLTDMDRQLDVRDVDEIGAPTPPMPPAHEIVSEAEVDELIEIARGLGRPSVGSTRPRGESPKLQVRLPHELDEQLRRRAAAEHRRPSEIMRDALAQYLRAS</sequence>
<evidence type="ECO:0000256" key="1">
    <source>
        <dbReference type="SAM" id="MobiDB-lite"/>
    </source>
</evidence>
<protein>
    <recommendedName>
        <fullName evidence="2">Ribbon-helix-helix protein CopG domain-containing protein</fullName>
    </recommendedName>
</protein>
<evidence type="ECO:0000259" key="2">
    <source>
        <dbReference type="Pfam" id="PF01402"/>
    </source>
</evidence>
<reference evidence="3" key="1">
    <citation type="journal article" date="2014" name="Int. J. Syst. Evol. Microbiol.">
        <title>Complete genome sequence of Corynebacterium casei LMG S-19264T (=DSM 44701T), isolated from a smear-ripened cheese.</title>
        <authorList>
            <consortium name="US DOE Joint Genome Institute (JGI-PGF)"/>
            <person name="Walter F."/>
            <person name="Albersmeier A."/>
            <person name="Kalinowski J."/>
            <person name="Ruckert C."/>
        </authorList>
    </citation>
    <scope>NUCLEOTIDE SEQUENCE</scope>
    <source>
        <strain evidence="3">CGMCC 1.15794</strain>
    </source>
</reference>
<organism evidence="3 4">
    <name type="scientific">Microbacterium album</name>
    <dbReference type="NCBI Taxonomy" id="2053191"/>
    <lineage>
        <taxon>Bacteria</taxon>
        <taxon>Bacillati</taxon>
        <taxon>Actinomycetota</taxon>
        <taxon>Actinomycetes</taxon>
        <taxon>Micrococcales</taxon>
        <taxon>Microbacteriaceae</taxon>
        <taxon>Microbacterium</taxon>
    </lineage>
</organism>
<dbReference type="RefSeq" id="WP_188757256.1">
    <property type="nucleotide sequence ID" value="NZ_BMJY01000025.1"/>
</dbReference>
<dbReference type="InterPro" id="IPR002145">
    <property type="entry name" value="CopG"/>
</dbReference>
<proteinExistence type="predicted"/>
<dbReference type="GO" id="GO:0006355">
    <property type="term" value="P:regulation of DNA-templated transcription"/>
    <property type="evidence" value="ECO:0007669"/>
    <property type="project" value="InterPro"/>
</dbReference>